<dbReference type="Gene3D" id="3.30.2350.10">
    <property type="entry name" value="Pseudouridine synthase"/>
    <property type="match status" value="1"/>
</dbReference>
<evidence type="ECO:0000259" key="5">
    <source>
        <dbReference type="Pfam" id="PF00849"/>
    </source>
</evidence>
<sequence>MNYKWYKQTLISQSLGSFLQQKGFSRTQLKQFKFRQGQIYVNHKKRHLDFKLVLNDEVIVVLPKEVTSTKIKPMAGKIDILFEDDNYLLLNKPAGIASLPAKNINTPTMANLVKYYLQRTNQDNDVIHLVSRLDRDTSGVLTLTKNSYAHHLIDRQFRTANIQKEYLALVHDKLPVSTKWQTIDLPIGINDSNPNLRQVTNDGKPSVTKYLTVQQFSNYTLVRLRLITGRTHQIRVHMAAIGHPLVGDLNYGGSQDIIKRQALHCISLTFWDYIGDRKLQVRAPLPKDFKLLADKTVGK</sequence>
<evidence type="ECO:0000256" key="4">
    <source>
        <dbReference type="RuleBase" id="RU362028"/>
    </source>
</evidence>
<protein>
    <recommendedName>
        <fullName evidence="4">Pseudouridine synthase</fullName>
        <ecNumber evidence="4">5.4.99.-</ecNumber>
    </recommendedName>
</protein>
<evidence type="ECO:0000256" key="3">
    <source>
        <dbReference type="PROSITE-ProRule" id="PRU00182"/>
    </source>
</evidence>
<dbReference type="InterPro" id="IPR020103">
    <property type="entry name" value="PsdUridine_synth_cat_dom_sf"/>
</dbReference>
<dbReference type="PROSITE" id="PS50889">
    <property type="entry name" value="S4"/>
    <property type="match status" value="1"/>
</dbReference>
<dbReference type="EC" id="5.4.99.-" evidence="4"/>
<keyword evidence="4" id="KW-0413">Isomerase</keyword>
<gene>
    <name evidence="6" type="ORF">MOO47_05745</name>
</gene>
<dbReference type="InterPro" id="IPR050188">
    <property type="entry name" value="RluA_PseudoU_synthase"/>
</dbReference>
<comment type="catalytic activity">
    <reaction evidence="1 4">
        <text>a uridine in RNA = a pseudouridine in RNA</text>
        <dbReference type="Rhea" id="RHEA:48348"/>
        <dbReference type="Rhea" id="RHEA-COMP:12068"/>
        <dbReference type="Rhea" id="RHEA-COMP:12069"/>
        <dbReference type="ChEBI" id="CHEBI:65314"/>
        <dbReference type="ChEBI" id="CHEBI:65315"/>
    </reaction>
</comment>
<dbReference type="CDD" id="cd00165">
    <property type="entry name" value="S4"/>
    <property type="match status" value="1"/>
</dbReference>
<dbReference type="Proteomes" id="UP000831947">
    <property type="component" value="Chromosome"/>
</dbReference>
<evidence type="ECO:0000313" key="7">
    <source>
        <dbReference type="Proteomes" id="UP000831947"/>
    </source>
</evidence>
<dbReference type="PANTHER" id="PTHR21600:SF35">
    <property type="entry name" value="PSEUDOURIDINE SYNTHASE"/>
    <property type="match status" value="1"/>
</dbReference>
<evidence type="ECO:0000313" key="6">
    <source>
        <dbReference type="EMBL" id="UQS83279.1"/>
    </source>
</evidence>
<keyword evidence="7" id="KW-1185">Reference proteome</keyword>
<comment type="similarity">
    <text evidence="2 4">Belongs to the pseudouridine synthase RluA family.</text>
</comment>
<dbReference type="SUPFAM" id="SSF55120">
    <property type="entry name" value="Pseudouridine synthase"/>
    <property type="match status" value="1"/>
</dbReference>
<accession>A0ABY4PCA6</accession>
<proteinExistence type="inferred from homology"/>
<organism evidence="6 7">
    <name type="scientific">Bombilactobacillus thymidiniphilus</name>
    <dbReference type="NCBI Taxonomy" id="2923363"/>
    <lineage>
        <taxon>Bacteria</taxon>
        <taxon>Bacillati</taxon>
        <taxon>Bacillota</taxon>
        <taxon>Bacilli</taxon>
        <taxon>Lactobacillales</taxon>
        <taxon>Lactobacillaceae</taxon>
        <taxon>Bombilactobacillus</taxon>
    </lineage>
</organism>
<name>A0ABY4PCA6_9LACO</name>
<dbReference type="NCBIfam" id="TIGR00005">
    <property type="entry name" value="rluA_subfam"/>
    <property type="match status" value="1"/>
</dbReference>
<dbReference type="EMBL" id="CP093365">
    <property type="protein sequence ID" value="UQS83279.1"/>
    <property type="molecule type" value="Genomic_DNA"/>
</dbReference>
<dbReference type="InterPro" id="IPR006145">
    <property type="entry name" value="PsdUridine_synth_RsuA/RluA"/>
</dbReference>
<dbReference type="CDD" id="cd02869">
    <property type="entry name" value="PseudoU_synth_RluA_like"/>
    <property type="match status" value="1"/>
</dbReference>
<dbReference type="InterPro" id="IPR006225">
    <property type="entry name" value="PsdUridine_synth_RluC/D"/>
</dbReference>
<dbReference type="PANTHER" id="PTHR21600">
    <property type="entry name" value="MITOCHONDRIAL RNA PSEUDOURIDINE SYNTHASE"/>
    <property type="match status" value="1"/>
</dbReference>
<comment type="function">
    <text evidence="4">Responsible for synthesis of pseudouridine from uracil.</text>
</comment>
<keyword evidence="3" id="KW-0694">RNA-binding</keyword>
<dbReference type="RefSeq" id="WP_249512505.1">
    <property type="nucleotide sequence ID" value="NZ_CP093365.1"/>
</dbReference>
<dbReference type="Pfam" id="PF00849">
    <property type="entry name" value="PseudoU_synth_2"/>
    <property type="match status" value="1"/>
</dbReference>
<feature type="domain" description="Pseudouridine synthase RsuA/RluA-like" evidence="5">
    <location>
        <begin position="86"/>
        <end position="240"/>
    </location>
</feature>
<reference evidence="6 7" key="1">
    <citation type="journal article" date="2022" name="Int. J. Syst. Evol. Microbiol.">
        <title>Apilactobacillus apisilvae sp. nov., Nicolia spurrieriana gen. nov. sp. nov., Bombilactobacillus folatiphilus sp. nov. and Bombilactobacillus thymidiniphilus sp. nov., four new lactic acid bacterial isolates from stingless bees Tetragonula carbonaria and Austroplebeia australis.</title>
        <authorList>
            <person name="Oliphant S.A."/>
            <person name="Watson-Haigh N.S."/>
            <person name="Sumby K.M."/>
            <person name="Gardner J."/>
            <person name="Groom S."/>
            <person name="Jiranek V."/>
        </authorList>
    </citation>
    <scope>NUCLEOTIDE SEQUENCE [LARGE SCALE GENOMIC DNA]</scope>
    <source>
        <strain evidence="6 7">SG4_A1</strain>
    </source>
</reference>
<evidence type="ECO:0000256" key="2">
    <source>
        <dbReference type="ARBA" id="ARBA00010876"/>
    </source>
</evidence>
<evidence type="ECO:0000256" key="1">
    <source>
        <dbReference type="ARBA" id="ARBA00000073"/>
    </source>
</evidence>